<dbReference type="InterPro" id="IPR000600">
    <property type="entry name" value="ROK"/>
</dbReference>
<gene>
    <name evidence="2" type="ORF">CQ394_12260</name>
</gene>
<comment type="caution">
    <text evidence="2">The sequence shown here is derived from an EMBL/GenBank/DDBJ whole genome shotgun (WGS) entry which is preliminary data.</text>
</comment>
<keyword evidence="3" id="KW-1185">Reference proteome</keyword>
<dbReference type="CDD" id="cd24152">
    <property type="entry name" value="ASKHA_NBD_ROK-like"/>
    <property type="match status" value="1"/>
</dbReference>
<dbReference type="AlphaFoldDB" id="A0A2A7ML62"/>
<dbReference type="InterPro" id="IPR043129">
    <property type="entry name" value="ATPase_NBD"/>
</dbReference>
<dbReference type="EMBL" id="PDCJ01000001">
    <property type="protein sequence ID" value="PEG32426.1"/>
    <property type="molecule type" value="Genomic_DNA"/>
</dbReference>
<reference evidence="2 3" key="1">
    <citation type="submission" date="2017-10" db="EMBL/GenBank/DDBJ databases">
        <title>Effective Description of Clostridium neonatale sp. nov. linked to necrotizing enterocolitis in neonates and a clarification of species assignable to the genus Clostridium (Prazmowski 1880) emend. Lawson and Rainey 2016.</title>
        <authorList>
            <person name="Bernard K."/>
            <person name="Burdz T."/>
            <person name="Wiebe D."/>
            <person name="Balcewich B."/>
            <person name="Alfa M."/>
            <person name="Bernier A.-M."/>
        </authorList>
    </citation>
    <scope>NUCLEOTIDE SEQUENCE [LARGE SCALE GENOMIC DNA]</scope>
    <source>
        <strain evidence="2 3">LCDC99A005</strain>
    </source>
</reference>
<dbReference type="PANTHER" id="PTHR18964">
    <property type="entry name" value="ROK (REPRESSOR, ORF, KINASE) FAMILY"/>
    <property type="match status" value="1"/>
</dbReference>
<proteinExistence type="inferred from homology"/>
<evidence type="ECO:0000313" key="2">
    <source>
        <dbReference type="EMBL" id="PEG32426.1"/>
    </source>
</evidence>
<name>A0A2A7ML62_9CLOT</name>
<comment type="similarity">
    <text evidence="1">Belongs to the ROK (NagC/XylR) family.</text>
</comment>
<evidence type="ECO:0000313" key="3">
    <source>
        <dbReference type="Proteomes" id="UP000220840"/>
    </source>
</evidence>
<organism evidence="2 3">
    <name type="scientific">Clostridium neonatale</name>
    <dbReference type="NCBI Taxonomy" id="137838"/>
    <lineage>
        <taxon>Bacteria</taxon>
        <taxon>Bacillati</taxon>
        <taxon>Bacillota</taxon>
        <taxon>Clostridia</taxon>
        <taxon>Eubacteriales</taxon>
        <taxon>Clostridiaceae</taxon>
        <taxon>Clostridium</taxon>
    </lineage>
</organism>
<dbReference type="STRING" id="137838.GCA_001458595_03942"/>
<dbReference type="SUPFAM" id="SSF53067">
    <property type="entry name" value="Actin-like ATPase domain"/>
    <property type="match status" value="1"/>
</dbReference>
<dbReference type="PANTHER" id="PTHR18964:SF170">
    <property type="entry name" value="SUGAR KINASE"/>
    <property type="match status" value="1"/>
</dbReference>
<evidence type="ECO:0000256" key="1">
    <source>
        <dbReference type="ARBA" id="ARBA00006479"/>
    </source>
</evidence>
<dbReference type="Proteomes" id="UP000220840">
    <property type="component" value="Unassembled WGS sequence"/>
</dbReference>
<protein>
    <submittedName>
        <fullName evidence="2">ROK family protein</fullName>
    </submittedName>
</protein>
<accession>A0A2A7ML62</accession>
<dbReference type="OrthoDB" id="9795247at2"/>
<sequence>MDKEILDMNYLVMDVGGSAIKYALMNDSLEMIEKSSVKTPMDSLDSFKNVVKDIYEKYKDEVDGIAMSLPGLINKQTNKMQIPGKLEYNLGVDILKELKSVTTDRFTIENDAKCAALCEVIYGSLKGTSVGAVCIIGSGIGGGITLGDNVLSGSHGFAGEFSYLSTKWKDYEGFNSKWCVENAAFNLIEMIAKELGITKEELDGPQAFKYCNEGNQKALKALSEYCDILAMGLWNIQATVDPDKIAIGGGISQQSILIEYINKSLDKFYSKMPIPIPRVNIVNCKYFNDSNLIGALANYKKIYG</sequence>
<dbReference type="Pfam" id="PF00480">
    <property type="entry name" value="ROK"/>
    <property type="match status" value="1"/>
</dbReference>
<dbReference type="Gene3D" id="3.30.420.40">
    <property type="match status" value="2"/>
</dbReference>